<sequence>MAIFRVDSDAVTSTTQSVQASIARIQAEVTGLHAQLTNLQSSWQGTASDAFQGVVGQWHLTARRVDESLAAINQALTLAANQYVEIEAANMRMFRG</sequence>
<dbReference type="EMBL" id="JACGWU010000001">
    <property type="protein sequence ID" value="MBA8827988.1"/>
    <property type="molecule type" value="Genomic_DNA"/>
</dbReference>
<reference evidence="2 3" key="1">
    <citation type="submission" date="2020-07" db="EMBL/GenBank/DDBJ databases">
        <title>Sequencing the genomes of 1000 actinobacteria strains.</title>
        <authorList>
            <person name="Klenk H.-P."/>
        </authorList>
    </citation>
    <scope>NUCLEOTIDE SEQUENCE [LARGE SCALE GENOMIC DNA]</scope>
    <source>
        <strain evidence="2 3">DSM 23737</strain>
    </source>
</reference>
<dbReference type="AlphaFoldDB" id="A0A7W3PNA1"/>
<dbReference type="RefSeq" id="WP_182483465.1">
    <property type="nucleotide sequence ID" value="NZ_JACGWU010000001.1"/>
</dbReference>
<evidence type="ECO:0000256" key="1">
    <source>
        <dbReference type="RuleBase" id="RU362001"/>
    </source>
</evidence>
<dbReference type="InterPro" id="IPR010310">
    <property type="entry name" value="T7SS_ESAT-6-like"/>
</dbReference>
<proteinExistence type="inferred from homology"/>
<dbReference type="InterPro" id="IPR036689">
    <property type="entry name" value="ESAT-6-like_sf"/>
</dbReference>
<evidence type="ECO:0000313" key="2">
    <source>
        <dbReference type="EMBL" id="MBA8827988.1"/>
    </source>
</evidence>
<dbReference type="Pfam" id="PF06013">
    <property type="entry name" value="WXG100"/>
    <property type="match status" value="1"/>
</dbReference>
<gene>
    <name evidence="2" type="ORF">FB555_000059</name>
</gene>
<dbReference type="NCBIfam" id="TIGR03930">
    <property type="entry name" value="WXG100_ESAT6"/>
    <property type="match status" value="1"/>
</dbReference>
<comment type="caution">
    <text evidence="2">The sequence shown here is derived from an EMBL/GenBank/DDBJ whole genome shotgun (WGS) entry which is preliminary data.</text>
</comment>
<protein>
    <recommendedName>
        <fullName evidence="1">ESAT-6-like protein</fullName>
    </recommendedName>
</protein>
<dbReference type="Proteomes" id="UP000524237">
    <property type="component" value="Unassembled WGS sequence"/>
</dbReference>
<organism evidence="2 3">
    <name type="scientific">Alpinimonas psychrophila</name>
    <dbReference type="NCBI Taxonomy" id="748908"/>
    <lineage>
        <taxon>Bacteria</taxon>
        <taxon>Bacillati</taxon>
        <taxon>Actinomycetota</taxon>
        <taxon>Actinomycetes</taxon>
        <taxon>Micrococcales</taxon>
        <taxon>Microbacteriaceae</taxon>
        <taxon>Alpinimonas</taxon>
    </lineage>
</organism>
<accession>A0A7W3PNA1</accession>
<dbReference type="Gene3D" id="1.10.287.1060">
    <property type="entry name" value="ESAT-6-like"/>
    <property type="match status" value="1"/>
</dbReference>
<keyword evidence="3" id="KW-1185">Reference proteome</keyword>
<comment type="similarity">
    <text evidence="1">Belongs to the WXG100 family.</text>
</comment>
<evidence type="ECO:0000313" key="3">
    <source>
        <dbReference type="Proteomes" id="UP000524237"/>
    </source>
</evidence>
<name>A0A7W3PNA1_9MICO</name>
<dbReference type="SUPFAM" id="SSF140453">
    <property type="entry name" value="EsxAB dimer-like"/>
    <property type="match status" value="1"/>
</dbReference>